<evidence type="ECO:0000313" key="2">
    <source>
        <dbReference type="Proteomes" id="UP001281761"/>
    </source>
</evidence>
<gene>
    <name evidence="1" type="ORF">BLNAU_1608</name>
</gene>
<dbReference type="SUPFAM" id="SSF51126">
    <property type="entry name" value="Pectin lyase-like"/>
    <property type="match status" value="2"/>
</dbReference>
<comment type="caution">
    <text evidence="1">The sequence shown here is derived from an EMBL/GenBank/DDBJ whole genome shotgun (WGS) entry which is preliminary data.</text>
</comment>
<dbReference type="Proteomes" id="UP001281761">
    <property type="component" value="Unassembled WGS sequence"/>
</dbReference>
<dbReference type="PANTHER" id="PTHR11319:SF35">
    <property type="entry name" value="OUTER MEMBRANE PROTEIN PMPC-RELATED"/>
    <property type="match status" value="1"/>
</dbReference>
<proteinExistence type="predicted"/>
<dbReference type="InterPro" id="IPR011050">
    <property type="entry name" value="Pectin_lyase_fold/virulence"/>
</dbReference>
<reference evidence="1 2" key="1">
    <citation type="journal article" date="2022" name="bioRxiv">
        <title>Genomics of Preaxostyla Flagellates Illuminates Evolutionary Transitions and the Path Towards Mitochondrial Loss.</title>
        <authorList>
            <person name="Novak L.V.F."/>
            <person name="Treitli S.C."/>
            <person name="Pyrih J."/>
            <person name="Halakuc P."/>
            <person name="Pipaliya S.V."/>
            <person name="Vacek V."/>
            <person name="Brzon O."/>
            <person name="Soukal P."/>
            <person name="Eme L."/>
            <person name="Dacks J.B."/>
            <person name="Karnkowska A."/>
            <person name="Elias M."/>
            <person name="Hampl V."/>
        </authorList>
    </citation>
    <scope>NUCLEOTIDE SEQUENCE [LARGE SCALE GENOMIC DNA]</scope>
    <source>
        <strain evidence="1">NAU3</strain>
        <tissue evidence="1">Gut</tissue>
    </source>
</reference>
<keyword evidence="2" id="KW-1185">Reference proteome</keyword>
<evidence type="ECO:0000313" key="1">
    <source>
        <dbReference type="EMBL" id="KAK2963565.1"/>
    </source>
</evidence>
<accession>A0ABQ9YII4</accession>
<dbReference type="PANTHER" id="PTHR11319">
    <property type="entry name" value="G PROTEIN-COUPLED RECEPTOR-RELATED"/>
    <property type="match status" value="1"/>
</dbReference>
<name>A0ABQ9YII4_9EUKA</name>
<sequence length="1125" mass="121403">MSSDPSFCVSVVVKSIELSSHQLTSGNSVLLDFSPSQPSFVESSEISTCIESWNVVNLTSSKSRPLIPARRLSQTCLGVSVSDSVGALQNTIVQDHNIGGSFHFQNNSISSSISKPWTSKDVYITSAFPDIITKELQFFTPPYTFKGEDFIQAQSHSYWSLSTLHELVTPTHFNYATAANPVTYIDCSFTQMTEEEYDPYTNFKYGGSAIRHHSQAPLSITNCTFTECKTQFGDGGAILVMTRDYEAFTTLAIEGSKFVGCTCVNSGGALSTSSFGSHSITRSSFTSCQADRFGGAASITPCVVSFCEFVSNTALIMGGGVDTGTSVSLLFCHFEGNTAVQYPDWKINVPLNSVSVAFGCTQSSDFKVTDDVLFVASGAEGEDCSFSSPCSSLSTALQKVGPSESKEIKLGTGSFGEVHIVASSSPTIYGYYPRDEWDSTETSSSFSLILDNSGTVTLTYLDLVPLSGAAIVKSTVDVSVSLNNLKMVEVDGISSAPFVFSAGTASFERCHFDSLSSMKCSLISISDTAVVVIRMSLFHQIESSSSVVSVVDGSLTLSSVVFRHLTRTSGLGGAALDCEGAAALNISAQFSSCHSKTGLCGAIHLNVTDLSDVTFSKTLFYLNRGRDESVAHDIHLSTITVDDFSKFEKSLSSLSHSPHVVDGTGKSGSFRLPSQFDVYDDSQLYRQVQFCNISLTTSDVEALDLSAVIVENTSFDFTLYNTREEMTSFRPIEKSGGDLTIRSEEYSHCSPLTQSSQTDGTLFSMQSSSTFTITSCILILSTKQTDPMITLDSSSTLYVSQSILSSDGGLSNRAFCRSEGSISLQNTSVVSMVFATHSCFETRGGSFKFTTVYDCPICCVTNLTTSGNGALLNAKDTIVSFDAVPMTDCHAANGGAIFVQNCSFSASSTQFFRCSATSKGGAVCVENQNIQDLHVSISLTHIVDCSADLGGGLYVCSEVSTSVTIGASDWNMFQSDFYFAAFSGCKARKGSGAYIDGDATTGQFSFEAEKYFNNSFAEGSDLFFSKRFADTHPDLEQYLSNLCGNLFSLSGRSFDEDGQYRHVEVEGYPQLSRNLLPPTMEVNEDSSHYPPPAMYGSRLYFNSLSYYLPFIEDLAERRRVSEINL</sequence>
<protein>
    <submittedName>
        <fullName evidence="1">Uncharacterized protein</fullName>
    </submittedName>
</protein>
<dbReference type="EMBL" id="JARBJD010000006">
    <property type="protein sequence ID" value="KAK2963565.1"/>
    <property type="molecule type" value="Genomic_DNA"/>
</dbReference>
<organism evidence="1 2">
    <name type="scientific">Blattamonas nauphoetae</name>
    <dbReference type="NCBI Taxonomy" id="2049346"/>
    <lineage>
        <taxon>Eukaryota</taxon>
        <taxon>Metamonada</taxon>
        <taxon>Preaxostyla</taxon>
        <taxon>Oxymonadida</taxon>
        <taxon>Blattamonas</taxon>
    </lineage>
</organism>